<feature type="transmembrane region" description="Helical" evidence="17">
    <location>
        <begin position="240"/>
        <end position="257"/>
    </location>
</feature>
<dbReference type="InterPro" id="IPR050175">
    <property type="entry name" value="Complex_I_Subunit_2"/>
</dbReference>
<dbReference type="GO" id="GO:0006120">
    <property type="term" value="P:mitochondrial electron transport, NADH to ubiquinone"/>
    <property type="evidence" value="ECO:0007669"/>
    <property type="project" value="InterPro"/>
</dbReference>
<evidence type="ECO:0000256" key="7">
    <source>
        <dbReference type="ARBA" id="ARBA00022692"/>
    </source>
</evidence>
<protein>
    <recommendedName>
        <fullName evidence="4 17">NADH-ubiquinone oxidoreductase chain 2</fullName>
        <ecNumber evidence="3 17">7.1.1.2</ecNumber>
    </recommendedName>
</protein>
<evidence type="ECO:0000256" key="4">
    <source>
        <dbReference type="ARBA" id="ARBA00021008"/>
    </source>
</evidence>
<feature type="domain" description="NADH dehydrogenase subunit 2 C-terminal" evidence="19">
    <location>
        <begin position="290"/>
        <end position="343"/>
    </location>
</feature>
<dbReference type="EC" id="7.1.1.2" evidence="3 17"/>
<keyword evidence="8 17" id="KW-0999">Mitochondrion inner membrane</keyword>
<dbReference type="Pfam" id="PF06444">
    <property type="entry name" value="NADH_dehy_S2_C"/>
    <property type="match status" value="1"/>
</dbReference>
<dbReference type="PRINTS" id="PR01436">
    <property type="entry name" value="NADHDHGNASE2"/>
</dbReference>
<comment type="similarity">
    <text evidence="2 17">Belongs to the complex I subunit 2 family.</text>
</comment>
<feature type="transmembrane region" description="Helical" evidence="17">
    <location>
        <begin position="277"/>
        <end position="298"/>
    </location>
</feature>
<evidence type="ECO:0000256" key="13">
    <source>
        <dbReference type="ARBA" id="ARBA00023075"/>
    </source>
</evidence>
<dbReference type="GeneID" id="60457072"/>
<dbReference type="EMBL" id="MT410942">
    <property type="protein sequence ID" value="QNH82483.1"/>
    <property type="molecule type" value="Genomic_DNA"/>
</dbReference>
<gene>
    <name evidence="20" type="primary">ND2</name>
</gene>
<proteinExistence type="inferred from homology"/>
<dbReference type="InterPro" id="IPR010933">
    <property type="entry name" value="NADH_DH_su2_C"/>
</dbReference>
<dbReference type="InterPro" id="IPR001750">
    <property type="entry name" value="ND/Mrp_TM"/>
</dbReference>
<keyword evidence="9 17" id="KW-1278">Translocase</keyword>
<comment type="catalytic activity">
    <reaction evidence="16 17">
        <text>a ubiquinone + NADH + 5 H(+)(in) = a ubiquinol + NAD(+) + 4 H(+)(out)</text>
        <dbReference type="Rhea" id="RHEA:29091"/>
        <dbReference type="Rhea" id="RHEA-COMP:9565"/>
        <dbReference type="Rhea" id="RHEA-COMP:9566"/>
        <dbReference type="ChEBI" id="CHEBI:15378"/>
        <dbReference type="ChEBI" id="CHEBI:16389"/>
        <dbReference type="ChEBI" id="CHEBI:17976"/>
        <dbReference type="ChEBI" id="CHEBI:57540"/>
        <dbReference type="ChEBI" id="CHEBI:57945"/>
        <dbReference type="EC" id="7.1.1.2"/>
    </reaction>
</comment>
<dbReference type="GO" id="GO:0005743">
    <property type="term" value="C:mitochondrial inner membrane"/>
    <property type="evidence" value="ECO:0007669"/>
    <property type="project" value="UniProtKB-SubCell"/>
</dbReference>
<evidence type="ECO:0000256" key="8">
    <source>
        <dbReference type="ARBA" id="ARBA00022792"/>
    </source>
</evidence>
<dbReference type="Pfam" id="PF00361">
    <property type="entry name" value="Proton_antipo_M"/>
    <property type="match status" value="1"/>
</dbReference>
<feature type="transmembrane region" description="Helical" evidence="17">
    <location>
        <begin position="59"/>
        <end position="76"/>
    </location>
</feature>
<keyword evidence="11 17" id="KW-1133">Transmembrane helix</keyword>
<keyword evidence="12 17" id="KW-0520">NAD</keyword>
<feature type="transmembrane region" description="Helical" evidence="17">
    <location>
        <begin position="324"/>
        <end position="347"/>
    </location>
</feature>
<keyword evidence="13 17" id="KW-0830">Ubiquinone</keyword>
<evidence type="ECO:0000256" key="15">
    <source>
        <dbReference type="ARBA" id="ARBA00023136"/>
    </source>
</evidence>
<evidence type="ECO:0000256" key="6">
    <source>
        <dbReference type="ARBA" id="ARBA00022660"/>
    </source>
</evidence>
<evidence type="ECO:0000313" key="20">
    <source>
        <dbReference type="EMBL" id="QNH82483.1"/>
    </source>
</evidence>
<evidence type="ECO:0000256" key="16">
    <source>
        <dbReference type="ARBA" id="ARBA00049551"/>
    </source>
</evidence>
<evidence type="ECO:0000259" key="18">
    <source>
        <dbReference type="Pfam" id="PF00361"/>
    </source>
</evidence>
<evidence type="ECO:0000256" key="11">
    <source>
        <dbReference type="ARBA" id="ARBA00022989"/>
    </source>
</evidence>
<dbReference type="AlphaFoldDB" id="A0A7G7XPZ2"/>
<evidence type="ECO:0000256" key="12">
    <source>
        <dbReference type="ARBA" id="ARBA00023027"/>
    </source>
</evidence>
<evidence type="ECO:0000256" key="14">
    <source>
        <dbReference type="ARBA" id="ARBA00023128"/>
    </source>
</evidence>
<name>A0A7G7XPZ2_9ANUR</name>
<evidence type="ECO:0000256" key="3">
    <source>
        <dbReference type="ARBA" id="ARBA00012944"/>
    </source>
</evidence>
<evidence type="ECO:0000256" key="1">
    <source>
        <dbReference type="ARBA" id="ARBA00004448"/>
    </source>
</evidence>
<keyword evidence="6 17" id="KW-0679">Respiratory chain</keyword>
<sequence length="351" mass="38481">MSPTALSLFLSSLGLGTLITFSSSHWILAWMGLEINTMAIIPLLSLHHHPRAIEATTKYFLIQAAAAALILFSSILNAWTSGEWAITNLTNPTASLLLSIALSIKLGLAPFHFWLPEVLQGVTLTTGLILSTWQKLAPLSLVYLMAPNMNLPLLLLLGVISTLVGGWGALNQTHIRKIMAYSSIAHLGWMITALVILPNLTILNMSLYIILTSSMFLTFKLLNSTKISTLSTSWSKTPTLIVFSSLTLLSLGGLPPLSGFFPKWLILQELVKQESTLYATILALSALLSLFFYLRLLYTSSLTVFPHSCPTLITWRTKSNQPTLFLSLTLIISTCSLPILPSIINLFELSL</sequence>
<feature type="transmembrane region" description="Helical" evidence="17">
    <location>
        <begin position="202"/>
        <end position="219"/>
    </location>
</feature>
<feature type="domain" description="NADH:quinone oxidoreductase/Mrp antiporter transmembrane" evidence="18">
    <location>
        <begin position="23"/>
        <end position="288"/>
    </location>
</feature>
<geneLocation type="mitochondrion" evidence="20"/>
<comment type="function">
    <text evidence="17">Core subunit of the mitochondrial membrane respiratory chain NADH dehydrogenase (Complex I) which catalyzes electron transfer from NADH through the respiratory chain, using ubiquinone as an electron acceptor. Essential for the catalytic activity and assembly of complex I.</text>
</comment>
<keyword evidence="10 17" id="KW-0249">Electron transport</keyword>
<dbReference type="PANTHER" id="PTHR46552">
    <property type="entry name" value="NADH-UBIQUINONE OXIDOREDUCTASE CHAIN 2"/>
    <property type="match status" value="1"/>
</dbReference>
<organism evidence="20">
    <name type="scientific">Pelobates fuscus</name>
    <name type="common">common spadefoot toad</name>
    <dbReference type="NCBI Taxonomy" id="191477"/>
    <lineage>
        <taxon>Eukaryota</taxon>
        <taxon>Metazoa</taxon>
        <taxon>Chordata</taxon>
        <taxon>Craniata</taxon>
        <taxon>Vertebrata</taxon>
        <taxon>Euteleostomi</taxon>
        <taxon>Amphibia</taxon>
        <taxon>Batrachia</taxon>
        <taxon>Anura</taxon>
        <taxon>Pelobatoidea</taxon>
        <taxon>Pelobatidae</taxon>
        <taxon>Pelobates</taxon>
    </lineage>
</organism>
<keyword evidence="15 17" id="KW-0472">Membrane</keyword>
<dbReference type="InterPro" id="IPR003917">
    <property type="entry name" value="NADH_UbQ_OxRdtase_chain2"/>
</dbReference>
<keyword evidence="5" id="KW-0813">Transport</keyword>
<feature type="transmembrane region" description="Helical" evidence="17">
    <location>
        <begin position="178"/>
        <end position="196"/>
    </location>
</feature>
<dbReference type="PANTHER" id="PTHR46552:SF1">
    <property type="entry name" value="NADH-UBIQUINONE OXIDOREDUCTASE CHAIN 2"/>
    <property type="match status" value="1"/>
</dbReference>
<dbReference type="CTD" id="4536"/>
<evidence type="ECO:0000256" key="17">
    <source>
        <dbReference type="RuleBase" id="RU003403"/>
    </source>
</evidence>
<comment type="subcellular location">
    <subcellularLocation>
        <location evidence="1 17">Mitochondrion inner membrane</location>
        <topology evidence="1 17">Multi-pass membrane protein</topology>
    </subcellularLocation>
</comment>
<dbReference type="GO" id="GO:0008137">
    <property type="term" value="F:NADH dehydrogenase (ubiquinone) activity"/>
    <property type="evidence" value="ECO:0007669"/>
    <property type="project" value="UniProtKB-EC"/>
</dbReference>
<dbReference type="RefSeq" id="YP_009972374.1">
    <property type="nucleotide sequence ID" value="NC_051953.1"/>
</dbReference>
<evidence type="ECO:0000256" key="9">
    <source>
        <dbReference type="ARBA" id="ARBA00022967"/>
    </source>
</evidence>
<evidence type="ECO:0000256" key="5">
    <source>
        <dbReference type="ARBA" id="ARBA00022448"/>
    </source>
</evidence>
<feature type="transmembrane region" description="Helical" evidence="17">
    <location>
        <begin position="96"/>
        <end position="115"/>
    </location>
</feature>
<evidence type="ECO:0000256" key="10">
    <source>
        <dbReference type="ARBA" id="ARBA00022982"/>
    </source>
</evidence>
<keyword evidence="7 17" id="KW-0812">Transmembrane</keyword>
<evidence type="ECO:0000259" key="19">
    <source>
        <dbReference type="Pfam" id="PF06444"/>
    </source>
</evidence>
<feature type="transmembrane region" description="Helical" evidence="17">
    <location>
        <begin position="151"/>
        <end position="171"/>
    </location>
</feature>
<keyword evidence="14 17" id="KW-0496">Mitochondrion</keyword>
<reference evidence="20" key="1">
    <citation type="submission" date="2020-04" db="EMBL/GenBank/DDBJ databases">
        <title>DNAmark Project.</title>
        <authorList>
            <person name="Leerhoei F."/>
        </authorList>
    </citation>
    <scope>NUCLEOTIDE SEQUENCE</scope>
    <source>
        <strain evidence="20">DM1190</strain>
    </source>
</reference>
<accession>A0A7G7XPZ2</accession>
<evidence type="ECO:0000256" key="2">
    <source>
        <dbReference type="ARBA" id="ARBA00007012"/>
    </source>
</evidence>